<keyword evidence="5" id="KW-1185">Reference proteome</keyword>
<comment type="caution">
    <text evidence="3">The sequence shown here is derived from an EMBL/GenBank/DDBJ whole genome shotgun (WGS) entry which is preliminary data.</text>
</comment>
<reference evidence="3" key="1">
    <citation type="submission" date="2023-10" db="EMBL/GenBank/DDBJ databases">
        <title>Genome assembly of Pristionchus species.</title>
        <authorList>
            <person name="Yoshida K."/>
            <person name="Sommer R.J."/>
        </authorList>
    </citation>
    <scope>NUCLEOTIDE SEQUENCE</scope>
    <source>
        <strain evidence="3">RS5133</strain>
    </source>
</reference>
<dbReference type="Proteomes" id="UP001432322">
    <property type="component" value="Unassembled WGS sequence"/>
</dbReference>
<proteinExistence type="predicted"/>
<feature type="region of interest" description="Disordered" evidence="1">
    <location>
        <begin position="1"/>
        <end position="79"/>
    </location>
</feature>
<feature type="non-terminal residue" evidence="3">
    <location>
        <position position="1"/>
    </location>
</feature>
<dbReference type="EMBL" id="BTSY01000200">
    <property type="protein sequence ID" value="GMT37625.1"/>
    <property type="molecule type" value="Genomic_DNA"/>
</dbReference>
<evidence type="ECO:0000313" key="3">
    <source>
        <dbReference type="EMBL" id="GMT31130.1"/>
    </source>
</evidence>
<evidence type="ECO:0000313" key="4">
    <source>
        <dbReference type="EMBL" id="GMT37625.1"/>
    </source>
</evidence>
<dbReference type="EMBL" id="BTSY01000002">
    <property type="protein sequence ID" value="GMT16659.1"/>
    <property type="molecule type" value="Genomic_DNA"/>
</dbReference>
<protein>
    <submittedName>
        <fullName evidence="3">Uncharacterized protein</fullName>
    </submittedName>
</protein>
<accession>A0AAV5WHM7</accession>
<name>A0AAV5WHM7_9BILA</name>
<gene>
    <name evidence="3" type="ORF">PFISCL1PPCAC_22427</name>
    <name evidence="4" type="ORF">PFISCL1PPCAC_28922</name>
    <name evidence="2" type="ORF">PFISCL1PPCAC_7956</name>
</gene>
<sequence length="79" mass="9036">SSRDGVRLRQSARPAKSRDRFLPPRPALDARLASASDRLSRRQAAARPRARLRRPPHAPDERSIVGRRRRGKNPSHDLR</sequence>
<evidence type="ECO:0000313" key="2">
    <source>
        <dbReference type="EMBL" id="GMT16659.1"/>
    </source>
</evidence>
<dbReference type="AlphaFoldDB" id="A0AAV5WHM7"/>
<feature type="compositionally biased region" description="Low complexity" evidence="1">
    <location>
        <begin position="27"/>
        <end position="47"/>
    </location>
</feature>
<evidence type="ECO:0000256" key="1">
    <source>
        <dbReference type="SAM" id="MobiDB-lite"/>
    </source>
</evidence>
<organism evidence="3 5">
    <name type="scientific">Pristionchus fissidentatus</name>
    <dbReference type="NCBI Taxonomy" id="1538716"/>
    <lineage>
        <taxon>Eukaryota</taxon>
        <taxon>Metazoa</taxon>
        <taxon>Ecdysozoa</taxon>
        <taxon>Nematoda</taxon>
        <taxon>Chromadorea</taxon>
        <taxon>Rhabditida</taxon>
        <taxon>Rhabditina</taxon>
        <taxon>Diplogasteromorpha</taxon>
        <taxon>Diplogasteroidea</taxon>
        <taxon>Neodiplogasteridae</taxon>
        <taxon>Pristionchus</taxon>
    </lineage>
</organism>
<evidence type="ECO:0000313" key="5">
    <source>
        <dbReference type="Proteomes" id="UP001432322"/>
    </source>
</evidence>
<dbReference type="EMBL" id="BTSY01000005">
    <property type="protein sequence ID" value="GMT31130.1"/>
    <property type="molecule type" value="Genomic_DNA"/>
</dbReference>